<evidence type="ECO:0000256" key="2">
    <source>
        <dbReference type="ARBA" id="ARBA00023015"/>
    </source>
</evidence>
<organism evidence="9 10">
    <name type="scientific">Polychaeton citri CBS 116435</name>
    <dbReference type="NCBI Taxonomy" id="1314669"/>
    <lineage>
        <taxon>Eukaryota</taxon>
        <taxon>Fungi</taxon>
        <taxon>Dikarya</taxon>
        <taxon>Ascomycota</taxon>
        <taxon>Pezizomycotina</taxon>
        <taxon>Dothideomycetes</taxon>
        <taxon>Dothideomycetidae</taxon>
        <taxon>Capnodiales</taxon>
        <taxon>Capnodiaceae</taxon>
        <taxon>Polychaeton</taxon>
    </lineage>
</organism>
<sequence>MTSVSANSEPSPSRDFYLDSVPRDYRQQYQPEAKGLGLYQNEGYAPDGYMPAYQDEAHYVHNPPTPRSNTDDGMRAGRARSNTRGRTDSPFASSSPKSRVSHSPMPRRGRKDKKSKLDKSKMPKLTAPLSVLTKDMDVALRDIGAWVNRSREERHQEVLKRNGYVTRPMNSFMLYRSAYAERTKQWCLQNNHQIVSSVSGASWPMESPEVREQFNEWARIERTNHSAAHPQYKFSPSKSSSKRGRKGEFSDDEAASLDMEDPDGDYAGSRVKRRPRDNRESPYLSHNDPFASTHHPYYGNQFGVYASPEYQQAMPASRTQPPNVAYDQYGHPYDPHTHRYYVQQPQYTYSHDQQAVRVPTPASMTGTGSTSLGGFGMPGSSNTDDLFNTSPRTQTPMQGFNGYGRPVYFAQQHQQPSEHVPAFHQPQYHQNATQRHASHHQYSQQPLQTSQTVDPSLSVAFADFQAAAEAATNHKNHFDNALGGSFGHTDYYDQHTSPNTSLAPHWSPTDEFKKTEF</sequence>
<feature type="compositionally biased region" description="Low complexity" evidence="7">
    <location>
        <begin position="93"/>
        <end position="103"/>
    </location>
</feature>
<evidence type="ECO:0000256" key="5">
    <source>
        <dbReference type="ARBA" id="ARBA00023242"/>
    </source>
</evidence>
<dbReference type="AlphaFoldDB" id="A0A9P4Q471"/>
<dbReference type="Proteomes" id="UP000799441">
    <property type="component" value="Unassembled WGS sequence"/>
</dbReference>
<evidence type="ECO:0000259" key="8">
    <source>
        <dbReference type="PROSITE" id="PS50118"/>
    </source>
</evidence>
<dbReference type="GO" id="GO:0000978">
    <property type="term" value="F:RNA polymerase II cis-regulatory region sequence-specific DNA binding"/>
    <property type="evidence" value="ECO:0007669"/>
    <property type="project" value="TreeGrafter"/>
</dbReference>
<protein>
    <recommendedName>
        <fullName evidence="8">HMG box domain-containing protein</fullName>
    </recommendedName>
</protein>
<feature type="region of interest" description="Disordered" evidence="7">
    <location>
        <begin position="225"/>
        <end position="292"/>
    </location>
</feature>
<dbReference type="GO" id="GO:0005634">
    <property type="term" value="C:nucleus"/>
    <property type="evidence" value="ECO:0007669"/>
    <property type="project" value="UniProtKB-SubCell"/>
</dbReference>
<dbReference type="Pfam" id="PF00505">
    <property type="entry name" value="HMG_box"/>
    <property type="match status" value="1"/>
</dbReference>
<keyword evidence="10" id="KW-1185">Reference proteome</keyword>
<comment type="subcellular location">
    <subcellularLocation>
        <location evidence="1">Nucleus</location>
    </subcellularLocation>
</comment>
<feature type="compositionally biased region" description="Acidic residues" evidence="7">
    <location>
        <begin position="250"/>
        <end position="264"/>
    </location>
</feature>
<feature type="region of interest" description="Disordered" evidence="7">
    <location>
        <begin position="430"/>
        <end position="451"/>
    </location>
</feature>
<keyword evidence="3 6" id="KW-0238">DNA-binding</keyword>
<dbReference type="EMBL" id="MU003837">
    <property type="protein sequence ID" value="KAF2717727.1"/>
    <property type="molecule type" value="Genomic_DNA"/>
</dbReference>
<feature type="compositionally biased region" description="Basic residues" evidence="7">
    <location>
        <begin position="105"/>
        <end position="114"/>
    </location>
</feature>
<evidence type="ECO:0000313" key="10">
    <source>
        <dbReference type="Proteomes" id="UP000799441"/>
    </source>
</evidence>
<keyword evidence="5 6" id="KW-0539">Nucleus</keyword>
<accession>A0A9P4Q471</accession>
<comment type="caution">
    <text evidence="9">The sequence shown here is derived from an EMBL/GenBank/DDBJ whole genome shotgun (WGS) entry which is preliminary data.</text>
</comment>
<gene>
    <name evidence="9" type="ORF">K431DRAFT_288254</name>
</gene>
<dbReference type="PANTHER" id="PTHR45803:SF5">
    <property type="entry name" value="SOX100B"/>
    <property type="match status" value="1"/>
</dbReference>
<dbReference type="InterPro" id="IPR009071">
    <property type="entry name" value="HMG_box_dom"/>
</dbReference>
<reference evidence="9" key="1">
    <citation type="journal article" date="2020" name="Stud. Mycol.">
        <title>101 Dothideomycetes genomes: a test case for predicting lifestyles and emergence of pathogens.</title>
        <authorList>
            <person name="Haridas S."/>
            <person name="Albert R."/>
            <person name="Binder M."/>
            <person name="Bloem J."/>
            <person name="Labutti K."/>
            <person name="Salamov A."/>
            <person name="Andreopoulos B."/>
            <person name="Baker S."/>
            <person name="Barry K."/>
            <person name="Bills G."/>
            <person name="Bluhm B."/>
            <person name="Cannon C."/>
            <person name="Castanera R."/>
            <person name="Culley D."/>
            <person name="Daum C."/>
            <person name="Ezra D."/>
            <person name="Gonzalez J."/>
            <person name="Henrissat B."/>
            <person name="Kuo A."/>
            <person name="Liang C."/>
            <person name="Lipzen A."/>
            <person name="Lutzoni F."/>
            <person name="Magnuson J."/>
            <person name="Mondo S."/>
            <person name="Nolan M."/>
            <person name="Ohm R."/>
            <person name="Pangilinan J."/>
            <person name="Park H.-J."/>
            <person name="Ramirez L."/>
            <person name="Alfaro M."/>
            <person name="Sun H."/>
            <person name="Tritt A."/>
            <person name="Yoshinaga Y."/>
            <person name="Zwiers L.-H."/>
            <person name="Turgeon B."/>
            <person name="Goodwin S."/>
            <person name="Spatafora J."/>
            <person name="Crous P."/>
            <person name="Grigoriev I."/>
        </authorList>
    </citation>
    <scope>NUCLEOTIDE SEQUENCE</scope>
    <source>
        <strain evidence="9">CBS 116435</strain>
    </source>
</reference>
<evidence type="ECO:0000256" key="1">
    <source>
        <dbReference type="ARBA" id="ARBA00004123"/>
    </source>
</evidence>
<feature type="region of interest" description="Disordered" evidence="7">
    <location>
        <begin position="498"/>
        <end position="517"/>
    </location>
</feature>
<feature type="domain" description="HMG box" evidence="8">
    <location>
        <begin position="165"/>
        <end position="233"/>
    </location>
</feature>
<keyword evidence="2" id="KW-0805">Transcription regulation</keyword>
<feature type="compositionally biased region" description="Polar residues" evidence="7">
    <location>
        <begin position="1"/>
        <end position="11"/>
    </location>
</feature>
<dbReference type="InterPro" id="IPR036910">
    <property type="entry name" value="HMG_box_dom_sf"/>
</dbReference>
<evidence type="ECO:0000256" key="4">
    <source>
        <dbReference type="ARBA" id="ARBA00023163"/>
    </source>
</evidence>
<name>A0A9P4Q471_9PEZI</name>
<dbReference type="Gene3D" id="1.10.30.10">
    <property type="entry name" value="High mobility group box domain"/>
    <property type="match status" value="1"/>
</dbReference>
<evidence type="ECO:0000256" key="7">
    <source>
        <dbReference type="SAM" id="MobiDB-lite"/>
    </source>
</evidence>
<dbReference type="PANTHER" id="PTHR45803">
    <property type="entry name" value="SOX100B"/>
    <property type="match status" value="1"/>
</dbReference>
<dbReference type="InterPro" id="IPR050917">
    <property type="entry name" value="SOX_TF"/>
</dbReference>
<dbReference type="SUPFAM" id="SSF47095">
    <property type="entry name" value="HMG-box"/>
    <property type="match status" value="1"/>
</dbReference>
<dbReference type="OrthoDB" id="2307332at2759"/>
<keyword evidence="4" id="KW-0804">Transcription</keyword>
<evidence type="ECO:0000256" key="6">
    <source>
        <dbReference type="PROSITE-ProRule" id="PRU00267"/>
    </source>
</evidence>
<feature type="region of interest" description="Disordered" evidence="7">
    <location>
        <begin position="1"/>
        <end position="128"/>
    </location>
</feature>
<feature type="DNA-binding region" description="HMG box" evidence="6">
    <location>
        <begin position="165"/>
        <end position="233"/>
    </location>
</feature>
<proteinExistence type="predicted"/>
<dbReference type="GO" id="GO:0000981">
    <property type="term" value="F:DNA-binding transcription factor activity, RNA polymerase II-specific"/>
    <property type="evidence" value="ECO:0007669"/>
    <property type="project" value="TreeGrafter"/>
</dbReference>
<dbReference type="PROSITE" id="PS50118">
    <property type="entry name" value="HMG_BOX_2"/>
    <property type="match status" value="1"/>
</dbReference>
<evidence type="ECO:0000313" key="9">
    <source>
        <dbReference type="EMBL" id="KAF2717727.1"/>
    </source>
</evidence>
<evidence type="ECO:0000256" key="3">
    <source>
        <dbReference type="ARBA" id="ARBA00023125"/>
    </source>
</evidence>
<feature type="compositionally biased region" description="Basic and acidic residues" evidence="7">
    <location>
        <begin position="508"/>
        <end position="517"/>
    </location>
</feature>